<gene>
    <name evidence="11" type="ORF">NMK71_04400</name>
</gene>
<evidence type="ECO:0000256" key="4">
    <source>
        <dbReference type="ARBA" id="ARBA00012982"/>
    </source>
</evidence>
<evidence type="ECO:0000256" key="9">
    <source>
        <dbReference type="ARBA" id="ARBA00031449"/>
    </source>
</evidence>
<keyword evidence="12" id="KW-1185">Reference proteome</keyword>
<dbReference type="AlphaFoldDB" id="A0A9X4RUG3"/>
<dbReference type="GO" id="GO:0046872">
    <property type="term" value="F:metal ion binding"/>
    <property type="evidence" value="ECO:0007669"/>
    <property type="project" value="UniProtKB-KW"/>
</dbReference>
<protein>
    <recommendedName>
        <fullName evidence="5">6-carboxy-5,6,7,8-tetrahydropterin synthase</fullName>
        <ecNumber evidence="4">4.1.2.50</ecNumber>
    </recommendedName>
    <alternativeName>
        <fullName evidence="9">Queuosine biosynthesis protein QueD</fullName>
    </alternativeName>
</protein>
<evidence type="ECO:0000256" key="5">
    <source>
        <dbReference type="ARBA" id="ARBA00018141"/>
    </source>
</evidence>
<dbReference type="PANTHER" id="PTHR12589">
    <property type="entry name" value="PYRUVOYL TETRAHYDROBIOPTERIN SYNTHASE"/>
    <property type="match status" value="1"/>
</dbReference>
<dbReference type="Gene3D" id="3.30.479.10">
    <property type="entry name" value="6-pyruvoyl tetrahydropterin synthase/QueD"/>
    <property type="match status" value="1"/>
</dbReference>
<sequence>MNNIRVTKIFNFETAHALFGYEGKCKNIHGHSYKLCVTILGQPIDEKNHPELGMVLDFGDLKKIVNRTIVDRLDHAILLNENTEHKVLGLHLSKQGHKVIFTDYQPTCENMLIDFAQKLQKELPENISLVKLKLYETENSYGEWIASDNIQ</sequence>
<dbReference type="InterPro" id="IPR038418">
    <property type="entry name" value="6-PTP_synth/QueD_sf"/>
</dbReference>
<accession>A0A9X4RUG3</accession>
<keyword evidence="8" id="KW-0456">Lyase</keyword>
<keyword evidence="7" id="KW-0862">Zinc</keyword>
<evidence type="ECO:0000256" key="6">
    <source>
        <dbReference type="ARBA" id="ARBA00022723"/>
    </source>
</evidence>
<evidence type="ECO:0000313" key="11">
    <source>
        <dbReference type="EMBL" id="MDG4945646.1"/>
    </source>
</evidence>
<dbReference type="PANTHER" id="PTHR12589:SF7">
    <property type="entry name" value="6-PYRUVOYL TETRAHYDROBIOPTERIN SYNTHASE"/>
    <property type="match status" value="1"/>
</dbReference>
<organism evidence="11 12">
    <name type="scientific">Profundicola chukchiensis</name>
    <dbReference type="NCBI Taxonomy" id="2961959"/>
    <lineage>
        <taxon>Bacteria</taxon>
        <taxon>Pseudomonadati</taxon>
        <taxon>Bacteroidota</taxon>
        <taxon>Flavobacteriia</taxon>
        <taxon>Flavobacteriales</taxon>
        <taxon>Weeksellaceae</taxon>
        <taxon>Profundicola</taxon>
    </lineage>
</organism>
<dbReference type="RefSeq" id="WP_304415800.1">
    <property type="nucleotide sequence ID" value="NZ_JANAIE010000001.1"/>
</dbReference>
<evidence type="ECO:0000256" key="8">
    <source>
        <dbReference type="ARBA" id="ARBA00023239"/>
    </source>
</evidence>
<dbReference type="Pfam" id="PF01242">
    <property type="entry name" value="PTPS"/>
    <property type="match status" value="1"/>
</dbReference>
<name>A0A9X4RUG3_9FLAO</name>
<evidence type="ECO:0000256" key="1">
    <source>
        <dbReference type="ARBA" id="ARBA00001947"/>
    </source>
</evidence>
<comment type="cofactor">
    <cofactor evidence="1">
        <name>Zn(2+)</name>
        <dbReference type="ChEBI" id="CHEBI:29105"/>
    </cofactor>
</comment>
<comment type="caution">
    <text evidence="11">The sequence shown here is derived from an EMBL/GenBank/DDBJ whole genome shotgun (WGS) entry which is preliminary data.</text>
</comment>
<evidence type="ECO:0000256" key="7">
    <source>
        <dbReference type="ARBA" id="ARBA00022833"/>
    </source>
</evidence>
<dbReference type="EMBL" id="JANCMU010000001">
    <property type="protein sequence ID" value="MDG4945646.1"/>
    <property type="molecule type" value="Genomic_DNA"/>
</dbReference>
<dbReference type="Proteomes" id="UP001152599">
    <property type="component" value="Unassembled WGS sequence"/>
</dbReference>
<proteinExistence type="inferred from homology"/>
<comment type="similarity">
    <text evidence="3">Belongs to the PTPS family. QueD subfamily.</text>
</comment>
<evidence type="ECO:0000256" key="3">
    <source>
        <dbReference type="ARBA" id="ARBA00008900"/>
    </source>
</evidence>
<dbReference type="EC" id="4.1.2.50" evidence="4"/>
<evidence type="ECO:0000256" key="10">
    <source>
        <dbReference type="ARBA" id="ARBA00048807"/>
    </source>
</evidence>
<keyword evidence="6" id="KW-0479">Metal-binding</keyword>
<comment type="catalytic activity">
    <reaction evidence="10">
        <text>7,8-dihydroneopterin 3'-triphosphate + H2O = 6-carboxy-5,6,7,8-tetrahydropterin + triphosphate + acetaldehyde + 2 H(+)</text>
        <dbReference type="Rhea" id="RHEA:27966"/>
        <dbReference type="ChEBI" id="CHEBI:15343"/>
        <dbReference type="ChEBI" id="CHEBI:15377"/>
        <dbReference type="ChEBI" id="CHEBI:15378"/>
        <dbReference type="ChEBI" id="CHEBI:18036"/>
        <dbReference type="ChEBI" id="CHEBI:58462"/>
        <dbReference type="ChEBI" id="CHEBI:61032"/>
        <dbReference type="EC" id="4.1.2.50"/>
    </reaction>
</comment>
<dbReference type="InterPro" id="IPR007115">
    <property type="entry name" value="6-PTP_synth/QueD"/>
</dbReference>
<evidence type="ECO:0000313" key="12">
    <source>
        <dbReference type="Proteomes" id="UP001152599"/>
    </source>
</evidence>
<dbReference type="GO" id="GO:0070497">
    <property type="term" value="F:6-carboxytetrahydropterin synthase activity"/>
    <property type="evidence" value="ECO:0007669"/>
    <property type="project" value="UniProtKB-EC"/>
</dbReference>
<dbReference type="SUPFAM" id="SSF55620">
    <property type="entry name" value="Tetrahydrobiopterin biosynthesis enzymes-like"/>
    <property type="match status" value="1"/>
</dbReference>
<evidence type="ECO:0000256" key="2">
    <source>
        <dbReference type="ARBA" id="ARBA00005061"/>
    </source>
</evidence>
<comment type="pathway">
    <text evidence="2">Purine metabolism; 7-cyano-7-deazaguanine biosynthesis.</text>
</comment>
<reference evidence="11" key="1">
    <citation type="submission" date="2022-07" db="EMBL/GenBank/DDBJ databases">
        <title>Description and genome-wide analysis of Profundicola chukchiensis gen. nov., sp. nov., marine bacteria isolated from bottom sediments of the Chukchi Sea.</title>
        <authorList>
            <person name="Romanenko L."/>
            <person name="Otstavnykh N."/>
            <person name="Kurilenko V."/>
            <person name="Eremeev V."/>
            <person name="Velansky P."/>
            <person name="Mikhailov V."/>
            <person name="Isaeva M."/>
        </authorList>
    </citation>
    <scope>NUCLEOTIDE SEQUENCE</scope>
    <source>
        <strain evidence="11">KMM 9713</strain>
    </source>
</reference>